<dbReference type="Proteomes" id="UP000712600">
    <property type="component" value="Unassembled WGS sequence"/>
</dbReference>
<dbReference type="AlphaFoldDB" id="A0A8S9N5U3"/>
<evidence type="ECO:0000313" key="2">
    <source>
        <dbReference type="EMBL" id="KAF3499135.1"/>
    </source>
</evidence>
<evidence type="ECO:0000313" key="3">
    <source>
        <dbReference type="Proteomes" id="UP000712600"/>
    </source>
</evidence>
<name>A0A8S9N5U3_BRACR</name>
<sequence length="80" mass="9468">MAARRPSKSFRGTPKHPRKHHATLDQSDPNQTKRSSRFTHIGQTDIIYGKSSTNSTWFDPELFMRTRRYSRPFIRHPRCP</sequence>
<dbReference type="EMBL" id="QGKX02001621">
    <property type="protein sequence ID" value="KAF3499135.1"/>
    <property type="molecule type" value="Genomic_DNA"/>
</dbReference>
<protein>
    <submittedName>
        <fullName evidence="2">Uncharacterized protein</fullName>
    </submittedName>
</protein>
<proteinExistence type="predicted"/>
<gene>
    <name evidence="2" type="ORF">F2Q69_00043646</name>
</gene>
<organism evidence="2 3">
    <name type="scientific">Brassica cretica</name>
    <name type="common">Mustard</name>
    <dbReference type="NCBI Taxonomy" id="69181"/>
    <lineage>
        <taxon>Eukaryota</taxon>
        <taxon>Viridiplantae</taxon>
        <taxon>Streptophyta</taxon>
        <taxon>Embryophyta</taxon>
        <taxon>Tracheophyta</taxon>
        <taxon>Spermatophyta</taxon>
        <taxon>Magnoliopsida</taxon>
        <taxon>eudicotyledons</taxon>
        <taxon>Gunneridae</taxon>
        <taxon>Pentapetalae</taxon>
        <taxon>rosids</taxon>
        <taxon>malvids</taxon>
        <taxon>Brassicales</taxon>
        <taxon>Brassicaceae</taxon>
        <taxon>Brassiceae</taxon>
        <taxon>Brassica</taxon>
    </lineage>
</organism>
<evidence type="ECO:0000256" key="1">
    <source>
        <dbReference type="SAM" id="MobiDB-lite"/>
    </source>
</evidence>
<reference evidence="2" key="1">
    <citation type="submission" date="2019-12" db="EMBL/GenBank/DDBJ databases">
        <title>Genome sequencing and annotation of Brassica cretica.</title>
        <authorList>
            <person name="Studholme D.J."/>
            <person name="Sarris P."/>
        </authorList>
    </citation>
    <scope>NUCLEOTIDE SEQUENCE</scope>
    <source>
        <strain evidence="2">PFS-109/04</strain>
        <tissue evidence="2">Leaf</tissue>
    </source>
</reference>
<comment type="caution">
    <text evidence="2">The sequence shown here is derived from an EMBL/GenBank/DDBJ whole genome shotgun (WGS) entry which is preliminary data.</text>
</comment>
<feature type="compositionally biased region" description="Basic residues" evidence="1">
    <location>
        <begin position="1"/>
        <end position="21"/>
    </location>
</feature>
<accession>A0A8S9N5U3</accession>
<feature type="compositionally biased region" description="Polar residues" evidence="1">
    <location>
        <begin position="24"/>
        <end position="33"/>
    </location>
</feature>
<feature type="region of interest" description="Disordered" evidence="1">
    <location>
        <begin position="1"/>
        <end position="41"/>
    </location>
</feature>